<reference evidence="8" key="1">
    <citation type="submission" date="2023-07" db="EMBL/GenBank/DDBJ databases">
        <title>Novel species in the genus Lipingzhangella isolated from Sambhar Salt Lake.</title>
        <authorList>
            <person name="Jiya N."/>
            <person name="Kajale S."/>
            <person name="Sharma A."/>
        </authorList>
    </citation>
    <scope>NUCLEOTIDE SEQUENCE [LARGE SCALE GENOMIC DNA]</scope>
    <source>
        <strain evidence="8">LS1_29</strain>
    </source>
</reference>
<accession>A0ABU2H2X1</accession>
<dbReference type="PANTHER" id="PTHR43603">
    <property type="entry name" value="COBW DOMAIN-CONTAINING PROTEIN DDB_G0274527"/>
    <property type="match status" value="1"/>
</dbReference>
<evidence type="ECO:0000256" key="3">
    <source>
        <dbReference type="ARBA" id="ARBA00023186"/>
    </source>
</evidence>
<evidence type="ECO:0000256" key="2">
    <source>
        <dbReference type="ARBA" id="ARBA00022801"/>
    </source>
</evidence>
<dbReference type="SMART" id="SM00833">
    <property type="entry name" value="CobW_C"/>
    <property type="match status" value="1"/>
</dbReference>
<evidence type="ECO:0000256" key="1">
    <source>
        <dbReference type="ARBA" id="ARBA00022741"/>
    </source>
</evidence>
<dbReference type="Pfam" id="PF07683">
    <property type="entry name" value="CobW_C"/>
    <property type="match status" value="1"/>
</dbReference>
<dbReference type="Pfam" id="PF02492">
    <property type="entry name" value="cobW"/>
    <property type="match status" value="1"/>
</dbReference>
<evidence type="ECO:0000313" key="8">
    <source>
        <dbReference type="Proteomes" id="UP001250214"/>
    </source>
</evidence>
<comment type="catalytic activity">
    <reaction evidence="5">
        <text>GTP + H2O = GDP + phosphate + H(+)</text>
        <dbReference type="Rhea" id="RHEA:19669"/>
        <dbReference type="ChEBI" id="CHEBI:15377"/>
        <dbReference type="ChEBI" id="CHEBI:15378"/>
        <dbReference type="ChEBI" id="CHEBI:37565"/>
        <dbReference type="ChEBI" id="CHEBI:43474"/>
        <dbReference type="ChEBI" id="CHEBI:58189"/>
    </reaction>
    <physiologicalReaction direction="left-to-right" evidence="5">
        <dbReference type="Rhea" id="RHEA:19670"/>
    </physiologicalReaction>
</comment>
<evidence type="ECO:0000256" key="4">
    <source>
        <dbReference type="ARBA" id="ARBA00034320"/>
    </source>
</evidence>
<name>A0ABU2H2X1_9ACTN</name>
<keyword evidence="8" id="KW-1185">Reference proteome</keyword>
<keyword evidence="1" id="KW-0547">Nucleotide-binding</keyword>
<evidence type="ECO:0000259" key="6">
    <source>
        <dbReference type="SMART" id="SM00833"/>
    </source>
</evidence>
<dbReference type="Gene3D" id="3.40.50.300">
    <property type="entry name" value="P-loop containing nucleotide triphosphate hydrolases"/>
    <property type="match status" value="1"/>
</dbReference>
<dbReference type="Gene3D" id="3.30.1220.10">
    <property type="entry name" value="CobW-like, C-terminal domain"/>
    <property type="match status" value="1"/>
</dbReference>
<protein>
    <submittedName>
        <fullName evidence="7">GTP-binding protein</fullName>
    </submittedName>
</protein>
<keyword evidence="3" id="KW-0143">Chaperone</keyword>
<dbReference type="InterPro" id="IPR036627">
    <property type="entry name" value="CobW-likC_sf"/>
</dbReference>
<proteinExistence type="inferred from homology"/>
<sequence length="375" mass="41244">MKRGSALRVAVVSGLHRTARQGTVDALLTAVPRSVGVHHDFAEIDDGLVYRVTRDRWGIRDRVPVDLAHACASCTLREDLIPLLRRLATESEHELCVVETWDSVEPHTVAEAISLEENLELGTVLTAVDAEYVSNDLTTHEQLDERGLDIAHNDDRAVAEVLARQIEYPNVVVATGLPDPVVSGPLLEQLNPAAAILAPGPQLAEVATHGFDPAAATQRTNPAWAQYTPGHTGRVRTVTWTRTRPLHPERLHNALEDIVARSLRGRGRFWIASQPDTLLVWDSHSDLISVHSGGPWLASLPEAAWEMVPEMRRASVSLEWCPEVGDRRQHLAFTGVDLDAEELVARLDSCLLTDEEVGTSFPSDPFADVPPERQP</sequence>
<comment type="caution">
    <text evidence="7">The sequence shown here is derived from an EMBL/GenBank/DDBJ whole genome shotgun (WGS) entry which is preliminary data.</text>
</comment>
<dbReference type="InterPro" id="IPR011629">
    <property type="entry name" value="CobW-like_C"/>
</dbReference>
<dbReference type="InterPro" id="IPR027417">
    <property type="entry name" value="P-loop_NTPase"/>
</dbReference>
<dbReference type="PANTHER" id="PTHR43603:SF1">
    <property type="entry name" value="ZINC-REGULATED GTPASE METALLOPROTEIN ACTIVATOR 1"/>
    <property type="match status" value="1"/>
</dbReference>
<organism evidence="7 8">
    <name type="scientific">Lipingzhangella rawalii</name>
    <dbReference type="NCBI Taxonomy" id="2055835"/>
    <lineage>
        <taxon>Bacteria</taxon>
        <taxon>Bacillati</taxon>
        <taxon>Actinomycetota</taxon>
        <taxon>Actinomycetes</taxon>
        <taxon>Streptosporangiales</taxon>
        <taxon>Nocardiopsidaceae</taxon>
        <taxon>Lipingzhangella</taxon>
    </lineage>
</organism>
<dbReference type="SUPFAM" id="SSF90002">
    <property type="entry name" value="Hypothetical protein YjiA, C-terminal domain"/>
    <property type="match status" value="1"/>
</dbReference>
<gene>
    <name evidence="7" type="ORF">RIF23_05030</name>
</gene>
<evidence type="ECO:0000313" key="7">
    <source>
        <dbReference type="EMBL" id="MDS1269653.1"/>
    </source>
</evidence>
<evidence type="ECO:0000256" key="5">
    <source>
        <dbReference type="ARBA" id="ARBA00049117"/>
    </source>
</evidence>
<dbReference type="InterPro" id="IPR051927">
    <property type="entry name" value="Zn_Chap_cDPG_Synth"/>
</dbReference>
<feature type="domain" description="CobW C-terminal" evidence="6">
    <location>
        <begin position="235"/>
        <end position="351"/>
    </location>
</feature>
<dbReference type="Proteomes" id="UP001250214">
    <property type="component" value="Unassembled WGS sequence"/>
</dbReference>
<dbReference type="EMBL" id="JAVLVT010000001">
    <property type="protein sequence ID" value="MDS1269653.1"/>
    <property type="molecule type" value="Genomic_DNA"/>
</dbReference>
<keyword evidence="2" id="KW-0378">Hydrolase</keyword>
<dbReference type="InterPro" id="IPR003495">
    <property type="entry name" value="CobW/HypB/UreG_nucleotide-bd"/>
</dbReference>
<comment type="similarity">
    <text evidence="4">Belongs to the SIMIBI class G3E GTPase family. ZNG1 subfamily.</text>
</comment>